<dbReference type="AlphaFoldDB" id="A0A5J9U140"/>
<dbReference type="Pfam" id="PF24530">
    <property type="entry name" value="DUF7597"/>
    <property type="match status" value="1"/>
</dbReference>
<evidence type="ECO:0000313" key="3">
    <source>
        <dbReference type="EMBL" id="TVU16868.1"/>
    </source>
</evidence>
<feature type="region of interest" description="Disordered" evidence="1">
    <location>
        <begin position="367"/>
        <end position="392"/>
    </location>
</feature>
<feature type="compositionally biased region" description="Acidic residues" evidence="1">
    <location>
        <begin position="621"/>
        <end position="636"/>
    </location>
</feature>
<name>A0A5J9U140_9POAL</name>
<evidence type="ECO:0000313" key="4">
    <source>
        <dbReference type="Proteomes" id="UP000324897"/>
    </source>
</evidence>
<comment type="caution">
    <text evidence="3">The sequence shown here is derived from an EMBL/GenBank/DDBJ whole genome shotgun (WGS) entry which is preliminary data.</text>
</comment>
<dbReference type="SMART" id="SM00343">
    <property type="entry name" value="ZnF_C2HC"/>
    <property type="match status" value="2"/>
</dbReference>
<dbReference type="PANTHER" id="PTHR33075">
    <property type="entry name" value="OS02G0499800 PROTEIN"/>
    <property type="match status" value="1"/>
</dbReference>
<feature type="domain" description="CCHC-type" evidence="2">
    <location>
        <begin position="266"/>
        <end position="282"/>
    </location>
</feature>
<feature type="compositionally biased region" description="Acidic residues" evidence="1">
    <location>
        <begin position="653"/>
        <end position="670"/>
    </location>
</feature>
<keyword evidence="4" id="KW-1185">Reference proteome</keyword>
<evidence type="ECO:0000259" key="2">
    <source>
        <dbReference type="SMART" id="SM00343"/>
    </source>
</evidence>
<dbReference type="Proteomes" id="UP000324897">
    <property type="component" value="Unassembled WGS sequence"/>
</dbReference>
<dbReference type="InterPro" id="IPR056018">
    <property type="entry name" value="DUF7597"/>
</dbReference>
<gene>
    <name evidence="3" type="ORF">EJB05_37025</name>
</gene>
<sequence>MAPLDLDFRPGFGVQAVIRNKFGLPVNFSSGSGHKIFFLVVCFERCNFRLDVSSFAKILQATLGGAAADFRPLQIDSTSFKFAVSSKLVGFHIYGLRSFVCKQYKLLFRLWNPSRRMVVLPASHAQTDPDWRIMGKKGKSRPMTYAEVARMNNPLTGANAIPIGSSTGSEATKQIGIGSVFDRLEFPRISNSLQTGPGFQGTQSKLAVDKECPPVSSNGAGILNFKQKSTLHSFSTGQNLEGPSILICQRCLRSGHQKAKCRGRIRCRLCSQKGHIAYFCNSPPDRSGFAPKVQTTDCFLKNFDPGWGADWFKKTPSMTNGASASGPPKFFHLVELPWVQKEKEGQESRLLASPDLVHTDLCLGSQGHKAAEQNAAQPSVAPPSTPHNPSQLAATLEDPLREAMAFRRANPRPFMPPGFERIAVPARDVKVRACMARQQAQHEDFAIVTITPMPAGPVNFNNISEVIHDFLQQRMHVHVREVQPSCLGQALVRFEYFYDRDQLVQNSPYNQGGLTFTFKKHNEGRNWRKIEFNRECWLMLMGFPLDYWNSVCIQNALSSFARVISWDNDRRNLTRLIVKARVVDLPRVPQFIVLSEAEGFHGQSWMVQCEILRQQMLGADPADEDDDPDHDPQEDPFDFHGYGQEGPGNWQPDENDEEEPADNNDDQQDW</sequence>
<feature type="domain" description="CCHC-type" evidence="2">
    <location>
        <begin position="247"/>
        <end position="263"/>
    </location>
</feature>
<dbReference type="GO" id="GO:0003676">
    <property type="term" value="F:nucleic acid binding"/>
    <property type="evidence" value="ECO:0007669"/>
    <property type="project" value="InterPro"/>
</dbReference>
<dbReference type="InterPro" id="IPR001878">
    <property type="entry name" value="Znf_CCHC"/>
</dbReference>
<accession>A0A5J9U140</accession>
<dbReference type="Gramene" id="TVU16868">
    <property type="protein sequence ID" value="TVU16868"/>
    <property type="gene ID" value="EJB05_37025"/>
</dbReference>
<feature type="non-terminal residue" evidence="3">
    <location>
        <position position="1"/>
    </location>
</feature>
<dbReference type="EMBL" id="RWGY01000030">
    <property type="protein sequence ID" value="TVU16868.1"/>
    <property type="molecule type" value="Genomic_DNA"/>
</dbReference>
<dbReference type="OrthoDB" id="696643at2759"/>
<dbReference type="InterPro" id="IPR036875">
    <property type="entry name" value="Znf_CCHC_sf"/>
</dbReference>
<protein>
    <recommendedName>
        <fullName evidence="2">CCHC-type domain-containing protein</fullName>
    </recommendedName>
</protein>
<dbReference type="PANTHER" id="PTHR33075:SF7">
    <property type="entry name" value="OS02G0303350 PROTEIN"/>
    <property type="match status" value="1"/>
</dbReference>
<organism evidence="3 4">
    <name type="scientific">Eragrostis curvula</name>
    <name type="common">weeping love grass</name>
    <dbReference type="NCBI Taxonomy" id="38414"/>
    <lineage>
        <taxon>Eukaryota</taxon>
        <taxon>Viridiplantae</taxon>
        <taxon>Streptophyta</taxon>
        <taxon>Embryophyta</taxon>
        <taxon>Tracheophyta</taxon>
        <taxon>Spermatophyta</taxon>
        <taxon>Magnoliopsida</taxon>
        <taxon>Liliopsida</taxon>
        <taxon>Poales</taxon>
        <taxon>Poaceae</taxon>
        <taxon>PACMAD clade</taxon>
        <taxon>Chloridoideae</taxon>
        <taxon>Eragrostideae</taxon>
        <taxon>Eragrostidinae</taxon>
        <taxon>Eragrostis</taxon>
    </lineage>
</organism>
<feature type="region of interest" description="Disordered" evidence="1">
    <location>
        <begin position="619"/>
        <end position="670"/>
    </location>
</feature>
<dbReference type="SUPFAM" id="SSF57756">
    <property type="entry name" value="Retrovirus zinc finger-like domains"/>
    <property type="match status" value="1"/>
</dbReference>
<reference evidence="3 4" key="1">
    <citation type="journal article" date="2019" name="Sci. Rep.">
        <title>A high-quality genome of Eragrostis curvula grass provides insights into Poaceae evolution and supports new strategies to enhance forage quality.</title>
        <authorList>
            <person name="Carballo J."/>
            <person name="Santos B.A.C.M."/>
            <person name="Zappacosta D."/>
            <person name="Garbus I."/>
            <person name="Selva J.P."/>
            <person name="Gallo C.A."/>
            <person name="Diaz A."/>
            <person name="Albertini E."/>
            <person name="Caccamo M."/>
            <person name="Echenique V."/>
        </authorList>
    </citation>
    <scope>NUCLEOTIDE SEQUENCE [LARGE SCALE GENOMIC DNA]</scope>
    <source>
        <strain evidence="4">cv. Victoria</strain>
        <tissue evidence="3">Leaf</tissue>
    </source>
</reference>
<dbReference type="GO" id="GO:0008270">
    <property type="term" value="F:zinc ion binding"/>
    <property type="evidence" value="ECO:0007669"/>
    <property type="project" value="InterPro"/>
</dbReference>
<evidence type="ECO:0000256" key="1">
    <source>
        <dbReference type="SAM" id="MobiDB-lite"/>
    </source>
</evidence>
<proteinExistence type="predicted"/>